<dbReference type="Proteomes" id="UP000005408">
    <property type="component" value="Unassembled WGS sequence"/>
</dbReference>
<reference evidence="1" key="1">
    <citation type="submission" date="2022-08" db="UniProtKB">
        <authorList>
            <consortium name="EnsemblMetazoa"/>
        </authorList>
    </citation>
    <scope>IDENTIFICATION</scope>
    <source>
        <strain evidence="1">05x7-T-G4-1.051#20</strain>
    </source>
</reference>
<proteinExistence type="predicted"/>
<name>A0A8W8KBS5_MAGGI</name>
<accession>A0A8W8KBS5</accession>
<evidence type="ECO:0000313" key="2">
    <source>
        <dbReference type="Proteomes" id="UP000005408"/>
    </source>
</evidence>
<dbReference type="EnsemblMetazoa" id="G22937.2">
    <property type="protein sequence ID" value="G22937.2:cds"/>
    <property type="gene ID" value="G22937"/>
</dbReference>
<protein>
    <submittedName>
        <fullName evidence="1">Uncharacterized protein</fullName>
    </submittedName>
</protein>
<evidence type="ECO:0000313" key="1">
    <source>
        <dbReference type="EnsemblMetazoa" id="G22937.2:cds"/>
    </source>
</evidence>
<dbReference type="AlphaFoldDB" id="A0A8W8KBS5"/>
<keyword evidence="2" id="KW-1185">Reference proteome</keyword>
<sequence>AKRHLLIENSSPLKDFDKPQRAFGKGLEDAGISDPHALDKNYWIQRVGELSIQLQQSSEYWADKVRELSGQLGKARSTISQSPKPR</sequence>
<organism evidence="1 2">
    <name type="scientific">Magallana gigas</name>
    <name type="common">Pacific oyster</name>
    <name type="synonym">Crassostrea gigas</name>
    <dbReference type="NCBI Taxonomy" id="29159"/>
    <lineage>
        <taxon>Eukaryota</taxon>
        <taxon>Metazoa</taxon>
        <taxon>Spiralia</taxon>
        <taxon>Lophotrochozoa</taxon>
        <taxon>Mollusca</taxon>
        <taxon>Bivalvia</taxon>
        <taxon>Autobranchia</taxon>
        <taxon>Pteriomorphia</taxon>
        <taxon>Ostreida</taxon>
        <taxon>Ostreoidea</taxon>
        <taxon>Ostreidae</taxon>
        <taxon>Magallana</taxon>
    </lineage>
</organism>